<organism evidence="7 10">
    <name type="scientific">Mycolicibacterium rufum</name>
    <dbReference type="NCBI Taxonomy" id="318424"/>
    <lineage>
        <taxon>Bacteria</taxon>
        <taxon>Bacillati</taxon>
        <taxon>Actinomycetota</taxon>
        <taxon>Actinomycetes</taxon>
        <taxon>Mycobacteriales</taxon>
        <taxon>Mycobacteriaceae</taxon>
        <taxon>Mycolicibacterium</taxon>
    </lineage>
</organism>
<dbReference type="EMBL" id="JACKRN010000630">
    <property type="protein sequence ID" value="MCV7071982.1"/>
    <property type="molecule type" value="Genomic_DNA"/>
</dbReference>
<dbReference type="Proteomes" id="UP001055159">
    <property type="component" value="Chromosome"/>
</dbReference>
<keyword evidence="2 5" id="KW-0812">Transmembrane</keyword>
<evidence type="ECO:0000256" key="5">
    <source>
        <dbReference type="SAM" id="Phobius"/>
    </source>
</evidence>
<proteinExistence type="predicted"/>
<keyword evidence="9" id="KW-1185">Reference proteome</keyword>
<evidence type="ECO:0000313" key="9">
    <source>
        <dbReference type="Proteomes" id="UP001055159"/>
    </source>
</evidence>
<feature type="transmembrane region" description="Helical" evidence="5">
    <location>
        <begin position="82"/>
        <end position="99"/>
    </location>
</feature>
<dbReference type="InterPro" id="IPR007016">
    <property type="entry name" value="O-antigen_ligase-rel_domated"/>
</dbReference>
<feature type="transmembrane region" description="Helical" evidence="5">
    <location>
        <begin position="272"/>
        <end position="291"/>
    </location>
</feature>
<dbReference type="Pfam" id="PF04932">
    <property type="entry name" value="Wzy_C"/>
    <property type="match status" value="1"/>
</dbReference>
<dbReference type="PANTHER" id="PTHR37422:SF23">
    <property type="entry name" value="TEICHURONIC ACID BIOSYNTHESIS PROTEIN TUAE"/>
    <property type="match status" value="1"/>
</dbReference>
<evidence type="ECO:0000313" key="7">
    <source>
        <dbReference type="EMBL" id="MCV7071982.1"/>
    </source>
</evidence>
<sequence>MTGLLSGADLGDLLVLGVAAVVLGLLSVRRPVVAVIAMLLALFLHVALAPYSRTPPFWFALALLLGAVFWWWLDHHRDRPRSIGAIGWAMGLYLGWIVYSMVSPHELSAAVGNPSYTRMAVPGFVVSSTVIPFVLFLVGRLVVNRASALRAVLWALLLMAGYSALLAVMQFHGLERWMWPRLNTDPSATWIGRANGVTGQPVENGIVLALGIAIAMQVISRGDEPGWRRCSAAVIAVGCGYGIYLTHTRAAWLSGAIVLVIGASLAVGYRRWFVVTLGAVTAIIATHWSTFTSANRTAGGIGSESEVDDRLNMIRTALWAAERKPLAGWGISRFQAVNTYHHQQWSSEVPWFRGYGIVSHENELGILAELGLIGLGLWVLVVALIAHRLWTAYRRLPDSRVTGSPLALTALIALAVFIVSGFTVDLRFLSFGTSAVFLLAGLAIGWSDRYRGRATPELDQKVLVRSE</sequence>
<dbReference type="GO" id="GO:0016020">
    <property type="term" value="C:membrane"/>
    <property type="evidence" value="ECO:0007669"/>
    <property type="project" value="UniProtKB-SubCell"/>
</dbReference>
<feature type="transmembrane region" description="Helical" evidence="5">
    <location>
        <begin position="57"/>
        <end position="73"/>
    </location>
</feature>
<keyword evidence="7" id="KW-0436">Ligase</keyword>
<accession>A0A9X3BPZ1</accession>
<evidence type="ECO:0000256" key="4">
    <source>
        <dbReference type="ARBA" id="ARBA00023136"/>
    </source>
</evidence>
<dbReference type="AlphaFoldDB" id="A0A9X3BPZ1"/>
<feature type="transmembrane region" description="Helical" evidence="5">
    <location>
        <begin position="402"/>
        <end position="422"/>
    </location>
</feature>
<comment type="subcellular location">
    <subcellularLocation>
        <location evidence="1">Membrane</location>
        <topology evidence="1">Multi-pass membrane protein</topology>
    </subcellularLocation>
</comment>
<feature type="transmembrane region" description="Helical" evidence="5">
    <location>
        <begin position="119"/>
        <end position="139"/>
    </location>
</feature>
<keyword evidence="4 5" id="KW-0472">Membrane</keyword>
<feature type="transmembrane region" description="Helical" evidence="5">
    <location>
        <begin position="370"/>
        <end position="390"/>
    </location>
</feature>
<name>A0A9X3BPZ1_9MYCO</name>
<dbReference type="RefSeq" id="WP_052428979.1">
    <property type="nucleotide sequence ID" value="NZ_CP092427.2"/>
</dbReference>
<feature type="transmembrane region" description="Helical" evidence="5">
    <location>
        <begin position="151"/>
        <end position="172"/>
    </location>
</feature>
<feature type="transmembrane region" description="Helical" evidence="5">
    <location>
        <begin position="250"/>
        <end position="267"/>
    </location>
</feature>
<feature type="transmembrane region" description="Helical" evidence="5">
    <location>
        <begin position="6"/>
        <end position="26"/>
    </location>
</feature>
<feature type="transmembrane region" description="Helical" evidence="5">
    <location>
        <begin position="33"/>
        <end position="51"/>
    </location>
</feature>
<evidence type="ECO:0000256" key="2">
    <source>
        <dbReference type="ARBA" id="ARBA00022692"/>
    </source>
</evidence>
<dbReference type="EMBL" id="CP092427">
    <property type="protein sequence ID" value="ULP36320.1"/>
    <property type="molecule type" value="Genomic_DNA"/>
</dbReference>
<protein>
    <submittedName>
        <fullName evidence="7">O-antigen ligase family protein</fullName>
    </submittedName>
</protein>
<evidence type="ECO:0000256" key="3">
    <source>
        <dbReference type="ARBA" id="ARBA00022989"/>
    </source>
</evidence>
<evidence type="ECO:0000313" key="8">
    <source>
        <dbReference type="EMBL" id="ULP36320.1"/>
    </source>
</evidence>
<dbReference type="PANTHER" id="PTHR37422">
    <property type="entry name" value="TEICHURONIC ACID BIOSYNTHESIS PROTEIN TUAE"/>
    <property type="match status" value="1"/>
</dbReference>
<keyword evidence="3 5" id="KW-1133">Transmembrane helix</keyword>
<dbReference type="Proteomes" id="UP001140272">
    <property type="component" value="Unassembled WGS sequence"/>
</dbReference>
<evidence type="ECO:0000256" key="1">
    <source>
        <dbReference type="ARBA" id="ARBA00004141"/>
    </source>
</evidence>
<dbReference type="InterPro" id="IPR051533">
    <property type="entry name" value="WaaL-like"/>
</dbReference>
<reference evidence="8" key="3">
    <citation type="submission" date="2022-08" db="EMBL/GenBank/DDBJ databases">
        <title>Whole genome sequencing of non-tuberculosis mycobacteria type-strains.</title>
        <authorList>
            <person name="Igarashi Y."/>
            <person name="Osugi A."/>
            <person name="Mitarai S."/>
        </authorList>
    </citation>
    <scope>NUCLEOTIDE SEQUENCE</scope>
    <source>
        <strain evidence="8">JCM 16372</strain>
    </source>
</reference>
<reference evidence="7" key="1">
    <citation type="submission" date="2020-07" db="EMBL/GenBank/DDBJ databases">
        <authorList>
            <person name="Pettersson B.M.F."/>
            <person name="Behra P.R.K."/>
            <person name="Ramesh M."/>
            <person name="Das S."/>
            <person name="Dasgupta S."/>
            <person name="Kirsebom L.A."/>
        </authorList>
    </citation>
    <scope>NUCLEOTIDE SEQUENCE</scope>
    <source>
        <strain evidence="7">DSM 45406</strain>
    </source>
</reference>
<feature type="transmembrane region" description="Helical" evidence="5">
    <location>
        <begin position="428"/>
        <end position="446"/>
    </location>
</feature>
<evidence type="ECO:0000259" key="6">
    <source>
        <dbReference type="Pfam" id="PF04932"/>
    </source>
</evidence>
<evidence type="ECO:0000313" key="10">
    <source>
        <dbReference type="Proteomes" id="UP001140272"/>
    </source>
</evidence>
<reference evidence="7" key="2">
    <citation type="journal article" date="2022" name="BMC Genomics">
        <title>Comparative genome analysis of mycobacteria focusing on tRNA and non-coding RNA.</title>
        <authorList>
            <person name="Behra P.R.K."/>
            <person name="Pettersson B.M.F."/>
            <person name="Ramesh M."/>
            <person name="Das S."/>
            <person name="Dasgupta S."/>
            <person name="Kirsebom L.A."/>
        </authorList>
    </citation>
    <scope>NUCLEOTIDE SEQUENCE</scope>
    <source>
        <strain evidence="7">DSM 45406</strain>
    </source>
</reference>
<dbReference type="GO" id="GO:0016874">
    <property type="term" value="F:ligase activity"/>
    <property type="evidence" value="ECO:0007669"/>
    <property type="project" value="UniProtKB-KW"/>
</dbReference>
<feature type="domain" description="O-antigen ligase-related" evidence="6">
    <location>
        <begin position="236"/>
        <end position="379"/>
    </location>
</feature>
<gene>
    <name evidence="7" type="ORF">H7H73_17955</name>
    <name evidence="8" type="ORF">MJO55_24415</name>
</gene>